<name>A0A2Z4ISS7_9ACTN</name>
<evidence type="ECO:0000313" key="3">
    <source>
        <dbReference type="EMBL" id="AWW35804.1"/>
    </source>
</evidence>
<dbReference type="Proteomes" id="UP000249616">
    <property type="component" value="Chromosome"/>
</dbReference>
<dbReference type="EMBL" id="CP030073">
    <property type="protein sequence ID" value="AWW35804.1"/>
    <property type="molecule type" value="Genomic_DNA"/>
</dbReference>
<keyword evidence="2" id="KW-0472">Membrane</keyword>
<keyword evidence="2" id="KW-0812">Transmembrane</keyword>
<feature type="transmembrane region" description="Helical" evidence="2">
    <location>
        <begin position="25"/>
        <end position="47"/>
    </location>
</feature>
<gene>
    <name evidence="3" type="ORF">DN051_03345</name>
</gene>
<dbReference type="AlphaFoldDB" id="A0A2Z4ISS7"/>
<evidence type="ECO:0000256" key="1">
    <source>
        <dbReference type="SAM" id="MobiDB-lite"/>
    </source>
</evidence>
<organism evidence="3 4">
    <name type="scientific">Streptomyces cadmiisoli</name>
    <dbReference type="NCBI Taxonomy" id="2184053"/>
    <lineage>
        <taxon>Bacteria</taxon>
        <taxon>Bacillati</taxon>
        <taxon>Actinomycetota</taxon>
        <taxon>Actinomycetes</taxon>
        <taxon>Kitasatosporales</taxon>
        <taxon>Streptomycetaceae</taxon>
        <taxon>Streptomyces</taxon>
        <taxon>Streptomyces aurantiacus group</taxon>
    </lineage>
</organism>
<reference evidence="3 4" key="1">
    <citation type="journal article" date="2019" name="Int. J. Syst. Evol. Microbiol.">
        <title>Streptomyces cadmiisoli sp. nov., a novel actinomycete isolated from cadmium-contaminated soil.</title>
        <authorList>
            <person name="Li K."/>
            <person name="Tang X."/>
            <person name="Zhao J."/>
            <person name="Guo Y."/>
            <person name="Tang Y."/>
            <person name="Gao J."/>
        </authorList>
    </citation>
    <scope>NUCLEOTIDE SEQUENCE [LARGE SCALE GENOMIC DNA]</scope>
    <source>
        <strain evidence="3 4">ZFG47</strain>
    </source>
</reference>
<sequence>MRAVPPLCVLMPALPFATVRGIGGMWVYGVTVLFVAGLVRIALLHHVGRSVKPRCRMPGERPFRTRRHDQATNRWRRQP</sequence>
<keyword evidence="4" id="KW-1185">Reference proteome</keyword>
<feature type="compositionally biased region" description="Basic and acidic residues" evidence="1">
    <location>
        <begin position="58"/>
        <end position="71"/>
    </location>
</feature>
<protein>
    <submittedName>
        <fullName evidence="3">Uncharacterized protein</fullName>
    </submittedName>
</protein>
<keyword evidence="2" id="KW-1133">Transmembrane helix</keyword>
<feature type="region of interest" description="Disordered" evidence="1">
    <location>
        <begin position="58"/>
        <end position="79"/>
    </location>
</feature>
<proteinExistence type="predicted"/>
<evidence type="ECO:0000313" key="4">
    <source>
        <dbReference type="Proteomes" id="UP000249616"/>
    </source>
</evidence>
<dbReference type="KEGG" id="scad:DN051_03345"/>
<accession>A0A2Z4ISS7</accession>
<evidence type="ECO:0000256" key="2">
    <source>
        <dbReference type="SAM" id="Phobius"/>
    </source>
</evidence>